<evidence type="ECO:0000313" key="9">
    <source>
        <dbReference type="Proteomes" id="UP001201812"/>
    </source>
</evidence>
<feature type="region of interest" description="Disordered" evidence="6">
    <location>
        <begin position="1"/>
        <end position="22"/>
    </location>
</feature>
<sequence length="686" mass="76308">MDSASCLRISESPPLEKPSVSPMSLCENQMPSAREPVLSTFSPTENISNDDHFCIDSAAPAKTLTLGQTLRNELRKSSLKLQNNRNETVIIGSEIKTINQADENAPKMEDTTQNATLNSINTTQNSNGATTRRRRPRRNPVWQYFHVDDGQVASCKACSYTTKSIFSTNLKVHLKSHHRRLFEQVLQAEEEMAAATENAAHAMRTLRQNIGHSKYSFDTWKHKNGTDCPSTEIGELQRPFNAQFSAQLKQRQKSDSSLTAVNSHIFDENNRFSEAKSRKDKLDIEMLQPTNYDSQTQMTALADLLANAVAGANSLGLDDTNIATLSGHSISFQAQSSSPDKQLSSIQLNGSYPRIPGMNDGGFDKLKQKRKRLRRHPVWTYFSDFDDKIVGCIMCNFRTTSAFSTNLKMHLRAHHKQEYLQVMEAELEQCVDGQREGAEGSFDAAGNSAASAEMDFSSKTGRGKRRRKTAEEIQVIIEKCKNNLEKEREKRNSLFVASARCKLPRNSTISGEPVVHSHLNGTLTNDSLHTMSSSEQLNAMIGMLCNNSSIASLPSDMQNSESSVPDDWSSCHDFSKDSLEFPGLNDSVGKISPGQSSPVLDELSELITQLSSITETDQNKELLSSLRKQARDFAFAKLVHAAGAPDLFLSPEFQMFVYALAPDYNFMGNMTMINLTKEDINSNLQV</sequence>
<dbReference type="GO" id="GO:0005634">
    <property type="term" value="C:nucleus"/>
    <property type="evidence" value="ECO:0007669"/>
    <property type="project" value="TreeGrafter"/>
</dbReference>
<protein>
    <submittedName>
        <fullName evidence="8">BED zinc finger domain-containing protein</fullName>
    </submittedName>
</protein>
<evidence type="ECO:0000256" key="3">
    <source>
        <dbReference type="ARBA" id="ARBA00022833"/>
    </source>
</evidence>
<dbReference type="EMBL" id="JAKKPZ010000001">
    <property type="protein sequence ID" value="KAI1729314.1"/>
    <property type="molecule type" value="Genomic_DNA"/>
</dbReference>
<evidence type="ECO:0000259" key="7">
    <source>
        <dbReference type="PROSITE" id="PS50808"/>
    </source>
</evidence>
<proteinExistence type="predicted"/>
<keyword evidence="9" id="KW-1185">Reference proteome</keyword>
<dbReference type="PANTHER" id="PTHR34396:SF25">
    <property type="entry name" value="BOUNDARY ELEMENT ASSOCIATED FACTOR"/>
    <property type="match status" value="1"/>
</dbReference>
<dbReference type="GO" id="GO:0006357">
    <property type="term" value="P:regulation of transcription by RNA polymerase II"/>
    <property type="evidence" value="ECO:0007669"/>
    <property type="project" value="TreeGrafter"/>
</dbReference>
<dbReference type="InterPro" id="IPR053031">
    <property type="entry name" value="Cuticle_assoc_protein"/>
</dbReference>
<dbReference type="GO" id="GO:0008270">
    <property type="term" value="F:zinc ion binding"/>
    <property type="evidence" value="ECO:0007669"/>
    <property type="project" value="UniProtKB-KW"/>
</dbReference>
<gene>
    <name evidence="8" type="ORF">DdX_01546</name>
</gene>
<name>A0AAD4NKS1_9BILA</name>
<dbReference type="PROSITE" id="PS50808">
    <property type="entry name" value="ZF_BED"/>
    <property type="match status" value="2"/>
</dbReference>
<evidence type="ECO:0000256" key="4">
    <source>
        <dbReference type="PROSITE-ProRule" id="PRU00027"/>
    </source>
</evidence>
<dbReference type="Pfam" id="PF02892">
    <property type="entry name" value="zf-BED"/>
    <property type="match status" value="2"/>
</dbReference>
<evidence type="ECO:0000313" key="8">
    <source>
        <dbReference type="EMBL" id="KAI1729314.1"/>
    </source>
</evidence>
<reference evidence="8" key="1">
    <citation type="submission" date="2022-01" db="EMBL/GenBank/DDBJ databases">
        <title>Genome Sequence Resource for Two Populations of Ditylenchus destructor, the Migratory Endoparasitic Phytonematode.</title>
        <authorList>
            <person name="Zhang H."/>
            <person name="Lin R."/>
            <person name="Xie B."/>
        </authorList>
    </citation>
    <scope>NUCLEOTIDE SEQUENCE</scope>
    <source>
        <strain evidence="8">BazhouSP</strain>
    </source>
</reference>
<dbReference type="PANTHER" id="PTHR34396">
    <property type="entry name" value="OS03G0264950 PROTEIN-RELATED"/>
    <property type="match status" value="1"/>
</dbReference>
<dbReference type="InterPro" id="IPR003656">
    <property type="entry name" value="Znf_BED"/>
</dbReference>
<accession>A0AAD4NKS1</accession>
<evidence type="ECO:0000256" key="2">
    <source>
        <dbReference type="ARBA" id="ARBA00022771"/>
    </source>
</evidence>
<dbReference type="Proteomes" id="UP001201812">
    <property type="component" value="Unassembled WGS sequence"/>
</dbReference>
<dbReference type="AlphaFoldDB" id="A0AAD4NKS1"/>
<dbReference type="GO" id="GO:1990837">
    <property type="term" value="F:sequence-specific double-stranded DNA binding"/>
    <property type="evidence" value="ECO:0007669"/>
    <property type="project" value="TreeGrafter"/>
</dbReference>
<comment type="caution">
    <text evidence="8">The sequence shown here is derived from an EMBL/GenBank/DDBJ whole genome shotgun (WGS) entry which is preliminary data.</text>
</comment>
<feature type="region of interest" description="Disordered" evidence="6">
    <location>
        <begin position="109"/>
        <end position="138"/>
    </location>
</feature>
<evidence type="ECO:0000256" key="6">
    <source>
        <dbReference type="SAM" id="MobiDB-lite"/>
    </source>
</evidence>
<dbReference type="SUPFAM" id="SSF57667">
    <property type="entry name" value="beta-beta-alpha zinc fingers"/>
    <property type="match status" value="2"/>
</dbReference>
<organism evidence="8 9">
    <name type="scientific">Ditylenchus destructor</name>
    <dbReference type="NCBI Taxonomy" id="166010"/>
    <lineage>
        <taxon>Eukaryota</taxon>
        <taxon>Metazoa</taxon>
        <taxon>Ecdysozoa</taxon>
        <taxon>Nematoda</taxon>
        <taxon>Chromadorea</taxon>
        <taxon>Rhabditida</taxon>
        <taxon>Tylenchina</taxon>
        <taxon>Tylenchomorpha</taxon>
        <taxon>Sphaerularioidea</taxon>
        <taxon>Anguinidae</taxon>
        <taxon>Anguininae</taxon>
        <taxon>Ditylenchus</taxon>
    </lineage>
</organism>
<dbReference type="InterPro" id="IPR036236">
    <property type="entry name" value="Znf_C2H2_sf"/>
</dbReference>
<keyword evidence="3" id="KW-0862">Zinc</keyword>
<keyword evidence="2 4" id="KW-0863">Zinc-finger</keyword>
<keyword evidence="5" id="KW-0175">Coiled coil</keyword>
<feature type="domain" description="BED-type" evidence="7">
    <location>
        <begin position="136"/>
        <end position="185"/>
    </location>
</feature>
<feature type="compositionally biased region" description="Polar residues" evidence="6">
    <location>
        <begin position="111"/>
        <end position="130"/>
    </location>
</feature>
<evidence type="ECO:0000256" key="1">
    <source>
        <dbReference type="ARBA" id="ARBA00022723"/>
    </source>
</evidence>
<keyword evidence="1" id="KW-0479">Metal-binding</keyword>
<feature type="domain" description="BED-type" evidence="7">
    <location>
        <begin position="373"/>
        <end position="422"/>
    </location>
</feature>
<evidence type="ECO:0000256" key="5">
    <source>
        <dbReference type="SAM" id="Coils"/>
    </source>
</evidence>
<feature type="coiled-coil region" evidence="5">
    <location>
        <begin position="178"/>
        <end position="205"/>
    </location>
</feature>